<gene>
    <name evidence="2" type="ORF">UFOVP450_87</name>
</gene>
<evidence type="ECO:0000256" key="1">
    <source>
        <dbReference type="SAM" id="MobiDB-lite"/>
    </source>
</evidence>
<name>A0A6J5MHN6_9CAUD</name>
<organism evidence="2">
    <name type="scientific">uncultured Caudovirales phage</name>
    <dbReference type="NCBI Taxonomy" id="2100421"/>
    <lineage>
        <taxon>Viruses</taxon>
        <taxon>Duplodnaviria</taxon>
        <taxon>Heunggongvirae</taxon>
        <taxon>Uroviricota</taxon>
        <taxon>Caudoviricetes</taxon>
        <taxon>Peduoviridae</taxon>
        <taxon>Maltschvirus</taxon>
        <taxon>Maltschvirus maltsch</taxon>
    </lineage>
</organism>
<feature type="region of interest" description="Disordered" evidence="1">
    <location>
        <begin position="67"/>
        <end position="140"/>
    </location>
</feature>
<protein>
    <submittedName>
        <fullName evidence="2">Uncharacterized protein</fullName>
    </submittedName>
</protein>
<accession>A0A6J5MHN6</accession>
<proteinExistence type="predicted"/>
<dbReference type="EMBL" id="LR796421">
    <property type="protein sequence ID" value="CAB4143209.1"/>
    <property type="molecule type" value="Genomic_DNA"/>
</dbReference>
<sequence>MFKKIKSFFKSLLNSKFEPTIPTTLPAGEAVREEQPTNIEHSQEWVDTNAQFINTFYWDGAVEGSPMESEVVLEAPKKKKRKPYKKRNKASNQPKQVDQLGLPTMKPNDETPRPKSNKRRGRRPNNAQNGNSASANPQKG</sequence>
<feature type="compositionally biased region" description="Low complexity" evidence="1">
    <location>
        <begin position="124"/>
        <end position="140"/>
    </location>
</feature>
<feature type="compositionally biased region" description="Basic residues" evidence="1">
    <location>
        <begin position="77"/>
        <end position="89"/>
    </location>
</feature>
<evidence type="ECO:0000313" key="2">
    <source>
        <dbReference type="EMBL" id="CAB4143209.1"/>
    </source>
</evidence>
<reference evidence="2" key="1">
    <citation type="submission" date="2020-04" db="EMBL/GenBank/DDBJ databases">
        <authorList>
            <person name="Chiriac C."/>
            <person name="Salcher M."/>
            <person name="Ghai R."/>
            <person name="Kavagutti S V."/>
        </authorList>
    </citation>
    <scope>NUCLEOTIDE SEQUENCE</scope>
</reference>